<keyword evidence="5" id="KW-1185">Reference proteome</keyword>
<dbReference type="Gene3D" id="3.30.160.60">
    <property type="entry name" value="Classic Zinc Finger"/>
    <property type="match status" value="1"/>
</dbReference>
<sequence>MFNALWRWYCLVAGLWRRTLSNCLQNYARVAGNNKSAKRHQLSHHNLKGHLSKLILTIQQEGYFKVSLKQPKQAPGKAGIFTSNQLAADLAQFMRYLRTTWERDPKAALSDEVASERYTEVYIGLLIPPVWEKEQHEAASAQESALVSDRLAAHDSTPAPPKTDVHELPGQTQQHGMEEAAVTGKPRCPFCQRTLFIRSGLMRHYHLKHVKEGLFISPFKCPECCRVDMEDAWIKARKSGYSSHVKRVHGKLHAPLLPSHPPRNGLTQHFRETYVEKKNLFDKPFPCPECGRSRDGDGDGDGDGDDNDDNNDGEKEEGRTRNERALIHDEVDVWIGHIRVFHGKSAIQALPVHPLDTSELKRKHAYNDPGEAIINLTSTTDDCRKRIRTCCPKDDFDSYSGTEDCYYLDVTGLDASQGCGDPTYANGL</sequence>
<evidence type="ECO:0000259" key="3">
    <source>
        <dbReference type="PROSITE" id="PS00028"/>
    </source>
</evidence>
<feature type="signal peptide" evidence="2">
    <location>
        <begin position="1"/>
        <end position="21"/>
    </location>
</feature>
<dbReference type="Proteomes" id="UP000800092">
    <property type="component" value="Unassembled WGS sequence"/>
</dbReference>
<dbReference type="PROSITE" id="PS00028">
    <property type="entry name" value="ZINC_FINGER_C2H2_1"/>
    <property type="match status" value="1"/>
</dbReference>
<feature type="chain" id="PRO_5025452160" description="C2H2-type domain-containing protein" evidence="2">
    <location>
        <begin position="22"/>
        <end position="428"/>
    </location>
</feature>
<protein>
    <recommendedName>
        <fullName evidence="3">C2H2-type domain-containing protein</fullName>
    </recommendedName>
</protein>
<feature type="region of interest" description="Disordered" evidence="1">
    <location>
        <begin position="142"/>
        <end position="181"/>
    </location>
</feature>
<organism evidence="4 5">
    <name type="scientific">Viridothelium virens</name>
    <name type="common">Speckled blister lichen</name>
    <name type="synonym">Trypethelium virens</name>
    <dbReference type="NCBI Taxonomy" id="1048519"/>
    <lineage>
        <taxon>Eukaryota</taxon>
        <taxon>Fungi</taxon>
        <taxon>Dikarya</taxon>
        <taxon>Ascomycota</taxon>
        <taxon>Pezizomycotina</taxon>
        <taxon>Dothideomycetes</taxon>
        <taxon>Dothideomycetes incertae sedis</taxon>
        <taxon>Trypetheliales</taxon>
        <taxon>Trypetheliaceae</taxon>
        <taxon>Viridothelium</taxon>
    </lineage>
</organism>
<evidence type="ECO:0000256" key="2">
    <source>
        <dbReference type="SAM" id="SignalP"/>
    </source>
</evidence>
<feature type="region of interest" description="Disordered" evidence="1">
    <location>
        <begin position="286"/>
        <end position="323"/>
    </location>
</feature>
<reference evidence="4" key="1">
    <citation type="journal article" date="2020" name="Stud. Mycol.">
        <title>101 Dothideomycetes genomes: a test case for predicting lifestyles and emergence of pathogens.</title>
        <authorList>
            <person name="Haridas S."/>
            <person name="Albert R."/>
            <person name="Binder M."/>
            <person name="Bloem J."/>
            <person name="Labutti K."/>
            <person name="Salamov A."/>
            <person name="Andreopoulos B."/>
            <person name="Baker S."/>
            <person name="Barry K."/>
            <person name="Bills G."/>
            <person name="Bluhm B."/>
            <person name="Cannon C."/>
            <person name="Castanera R."/>
            <person name="Culley D."/>
            <person name="Daum C."/>
            <person name="Ezra D."/>
            <person name="Gonzalez J."/>
            <person name="Henrissat B."/>
            <person name="Kuo A."/>
            <person name="Liang C."/>
            <person name="Lipzen A."/>
            <person name="Lutzoni F."/>
            <person name="Magnuson J."/>
            <person name="Mondo S."/>
            <person name="Nolan M."/>
            <person name="Ohm R."/>
            <person name="Pangilinan J."/>
            <person name="Park H.-J."/>
            <person name="Ramirez L."/>
            <person name="Alfaro M."/>
            <person name="Sun H."/>
            <person name="Tritt A."/>
            <person name="Yoshinaga Y."/>
            <person name="Zwiers L.-H."/>
            <person name="Turgeon B."/>
            <person name="Goodwin S."/>
            <person name="Spatafora J."/>
            <person name="Crous P."/>
            <person name="Grigoriev I."/>
        </authorList>
    </citation>
    <scope>NUCLEOTIDE SEQUENCE</scope>
    <source>
        <strain evidence="4">Tuck. ex Michener</strain>
    </source>
</reference>
<dbReference type="AlphaFoldDB" id="A0A6A6GS76"/>
<gene>
    <name evidence="4" type="ORF">EV356DRAFT_543014</name>
</gene>
<feature type="compositionally biased region" description="Acidic residues" evidence="1">
    <location>
        <begin position="298"/>
        <end position="311"/>
    </location>
</feature>
<proteinExistence type="predicted"/>
<dbReference type="OrthoDB" id="3772622at2759"/>
<accession>A0A6A6GS76</accession>
<name>A0A6A6GS76_VIRVR</name>
<dbReference type="EMBL" id="ML991956">
    <property type="protein sequence ID" value="KAF2228428.1"/>
    <property type="molecule type" value="Genomic_DNA"/>
</dbReference>
<keyword evidence="2" id="KW-0732">Signal</keyword>
<evidence type="ECO:0000313" key="5">
    <source>
        <dbReference type="Proteomes" id="UP000800092"/>
    </source>
</evidence>
<evidence type="ECO:0000313" key="4">
    <source>
        <dbReference type="EMBL" id="KAF2228428.1"/>
    </source>
</evidence>
<feature type="domain" description="C2H2-type" evidence="3">
    <location>
        <begin position="188"/>
        <end position="209"/>
    </location>
</feature>
<dbReference type="InterPro" id="IPR013087">
    <property type="entry name" value="Znf_C2H2_type"/>
</dbReference>
<feature type="compositionally biased region" description="Basic and acidic residues" evidence="1">
    <location>
        <begin position="312"/>
        <end position="323"/>
    </location>
</feature>
<evidence type="ECO:0000256" key="1">
    <source>
        <dbReference type="SAM" id="MobiDB-lite"/>
    </source>
</evidence>